<dbReference type="Proteomes" id="UP001605036">
    <property type="component" value="Unassembled WGS sequence"/>
</dbReference>
<comment type="caution">
    <text evidence="1">The sequence shown here is derived from an EMBL/GenBank/DDBJ whole genome shotgun (WGS) entry which is preliminary data.</text>
</comment>
<organism evidence="1 2">
    <name type="scientific">Riccia fluitans</name>
    <dbReference type="NCBI Taxonomy" id="41844"/>
    <lineage>
        <taxon>Eukaryota</taxon>
        <taxon>Viridiplantae</taxon>
        <taxon>Streptophyta</taxon>
        <taxon>Embryophyta</taxon>
        <taxon>Marchantiophyta</taxon>
        <taxon>Marchantiopsida</taxon>
        <taxon>Marchantiidae</taxon>
        <taxon>Marchantiales</taxon>
        <taxon>Ricciaceae</taxon>
        <taxon>Riccia</taxon>
    </lineage>
</organism>
<dbReference type="AlphaFoldDB" id="A0ABD1Z0W7"/>
<keyword evidence="2" id="KW-1185">Reference proteome</keyword>
<proteinExistence type="predicted"/>
<reference evidence="1 2" key="1">
    <citation type="submission" date="2024-09" db="EMBL/GenBank/DDBJ databases">
        <title>Chromosome-scale assembly of Riccia fluitans.</title>
        <authorList>
            <person name="Paukszto L."/>
            <person name="Sawicki J."/>
            <person name="Karawczyk K."/>
            <person name="Piernik-Szablinska J."/>
            <person name="Szczecinska M."/>
            <person name="Mazdziarz M."/>
        </authorList>
    </citation>
    <scope>NUCLEOTIDE SEQUENCE [LARGE SCALE GENOMIC DNA]</scope>
    <source>
        <strain evidence="1">Rf_01</strain>
        <tissue evidence="1">Aerial parts of the thallus</tissue>
    </source>
</reference>
<protein>
    <submittedName>
        <fullName evidence="1">Uncharacterized protein</fullName>
    </submittedName>
</protein>
<evidence type="ECO:0000313" key="1">
    <source>
        <dbReference type="EMBL" id="KAL2635739.1"/>
    </source>
</evidence>
<dbReference type="EMBL" id="JBHFFA010000003">
    <property type="protein sequence ID" value="KAL2635739.1"/>
    <property type="molecule type" value="Genomic_DNA"/>
</dbReference>
<evidence type="ECO:0000313" key="2">
    <source>
        <dbReference type="Proteomes" id="UP001605036"/>
    </source>
</evidence>
<gene>
    <name evidence="1" type="ORF">R1flu_007218</name>
</gene>
<sequence length="92" mass="10475">MLRQHWPRIANKGERSPTLAKVRHHWRSFANIGESFAGISEALPPLVNASPALAKFLYMVCQWGQTFANGGECSPTLVILWKFPHIPLYFIR</sequence>
<accession>A0ABD1Z0W7</accession>
<name>A0ABD1Z0W7_9MARC</name>